<keyword evidence="3" id="KW-1185">Reference proteome</keyword>
<dbReference type="RefSeq" id="XP_049265074.1">
    <property type="nucleotide sequence ID" value="XM_049405270.1"/>
</dbReference>
<proteinExistence type="predicted"/>
<dbReference type="AlphaFoldDB" id="A0A8J5QKP5"/>
<accession>A0A8J5QKP5</accession>
<evidence type="ECO:0000256" key="1">
    <source>
        <dbReference type="SAM" id="MobiDB-lite"/>
    </source>
</evidence>
<dbReference type="GeneID" id="73468401"/>
<feature type="non-terminal residue" evidence="2">
    <location>
        <position position="523"/>
    </location>
</feature>
<feature type="region of interest" description="Disordered" evidence="1">
    <location>
        <begin position="44"/>
        <end position="65"/>
    </location>
</feature>
<dbReference type="EMBL" id="JAGSYN010000062">
    <property type="protein sequence ID" value="KAG7664842.1"/>
    <property type="molecule type" value="Genomic_DNA"/>
</dbReference>
<evidence type="ECO:0000313" key="2">
    <source>
        <dbReference type="EMBL" id="KAG7664842.1"/>
    </source>
</evidence>
<evidence type="ECO:0000313" key="3">
    <source>
        <dbReference type="Proteomes" id="UP000694255"/>
    </source>
</evidence>
<dbReference type="Proteomes" id="UP000694255">
    <property type="component" value="Unassembled WGS sequence"/>
</dbReference>
<name>A0A8J5QKP5_9ASCO</name>
<comment type="caution">
    <text evidence="2">The sequence shown here is derived from an EMBL/GenBank/DDBJ whole genome shotgun (WGS) entry which is preliminary data.</text>
</comment>
<organism evidence="2 3">
    <name type="scientific">[Candida] subhashii</name>
    <dbReference type="NCBI Taxonomy" id="561895"/>
    <lineage>
        <taxon>Eukaryota</taxon>
        <taxon>Fungi</taxon>
        <taxon>Dikarya</taxon>
        <taxon>Ascomycota</taxon>
        <taxon>Saccharomycotina</taxon>
        <taxon>Pichiomycetes</taxon>
        <taxon>Debaryomycetaceae</taxon>
        <taxon>Spathaspora</taxon>
    </lineage>
</organism>
<protein>
    <submittedName>
        <fullName evidence="2">Uncharacterized protein</fullName>
    </submittedName>
</protein>
<reference evidence="2 3" key="1">
    <citation type="journal article" date="2021" name="DNA Res.">
        <title>Genome analysis of Candida subhashii reveals its hybrid nature and dual mitochondrial genome conformations.</title>
        <authorList>
            <person name="Mixao V."/>
            <person name="Hegedusova E."/>
            <person name="Saus E."/>
            <person name="Pryszcz L.P."/>
            <person name="Cillingova A."/>
            <person name="Nosek J."/>
            <person name="Gabaldon T."/>
        </authorList>
    </citation>
    <scope>NUCLEOTIDE SEQUENCE [LARGE SCALE GENOMIC DNA]</scope>
    <source>
        <strain evidence="2 3">CBS 10753</strain>
    </source>
</reference>
<gene>
    <name evidence="2" type="ORF">J8A68_001600</name>
</gene>
<sequence>MDHEILVKNVLSTEVLEQLYESEFIEGELEDNVVQVNTRRDRSHLNGFSLPNEPQIQNGNDEDNRDNEVRMDEFCFQYAQEDDNRPYPRVTYMSDDRNVFLIEIKRGSTMKKFIYVYGLIVDENRKLINLSVRFSMKNKSLSKVLEEQNCPLIDLSSKWNKETELFAFNHPVIWKYAASRNFETEIIENDTKQYRRLVRYPSRRKDYHQIRGALVYTHSKHSFVVYTPSHNEQSKNHINLSCEEIKARIDRTFQEIDFTNADLQSLLTGIDTDKIKEGASIYKLAHARVISDPNSTVFKSPNGDSIFKDYDEEMVDIYSKYFGQFYSLLYCFGSFPFISVTCTDEGKSIIVDLIQAKEEDRVEIIIDLFMHFNSEHGGAFFKSLLYPYLRRLSDGNYPGVLTLLVKLEAIMNFYKYSIFLQSSNLEIKTFSKGKWEHDYMGWYFIASFYCGLLNERAKWGIAVEESGKPGQCLVNGLLVKKDDITSTYLKAASFYDQKFEELCRITDCKVLMDEIFDEYLSRS</sequence>